<proteinExistence type="predicted"/>
<dbReference type="Pfam" id="PF12770">
    <property type="entry name" value="CHAT"/>
    <property type="match status" value="1"/>
</dbReference>
<dbReference type="PANTHER" id="PTHR19959">
    <property type="entry name" value="KINESIN LIGHT CHAIN"/>
    <property type="match status" value="1"/>
</dbReference>
<dbReference type="Pfam" id="PF13374">
    <property type="entry name" value="TPR_10"/>
    <property type="match status" value="2"/>
</dbReference>
<keyword evidence="2" id="KW-1133">Transmembrane helix</keyword>
<feature type="transmembrane region" description="Helical" evidence="2">
    <location>
        <begin position="280"/>
        <end position="299"/>
    </location>
</feature>
<keyword evidence="5" id="KW-1185">Reference proteome</keyword>
<sequence>MDSSIDELISAVRETKVASYMWGQFMGNRSGLAFLVCDALSTLSREVEYIWRLVEYNQVSQGGFITAVEQRKMVECKRAISFHEILDAIPNGSNRISFSTRPSKNLSRGLNDSVPLVSSYYVKFPLFGGILWVFTMGIFRGGYAILLLAVDVIFSIRLYALYKRSKKILALLISLVLGEFVVQAYVASKIGASTADTLFLTPSTLPILGCLTSPDLRITTPSWQVPGERPNMFDDSDMSPLAIYFVLMLFKFYESVQLTKVVGLRSSLPPLIRAFVRDGTIYFLLVLVTLLAGALDSFLTKGPYVALYAPCTVASLAITVSFEALVSSSIYEKPQLLIMQPTLTAKREIWKPFALPTGESHCTRFDLEFWGRPQQSAPTFKSSRGTSTITAMTTRAESTHFAHETVEGGLADVDRVLTLVERCLSDVPSADLEKTISLLQELIADVGVSSNVRMNSLLGLAVSLGVKFARSKGQEGLQEYLEVESKMREVSTASTPDQDFLEEGGTRLRNLKAAAQKSLSEIRESMALSLFSIDVSMPFLHQCLVILPASHPKRIRVVQTLGNVSFLQFASQLKNTAEMKFATLVIRHNLQTFDENEQWGLQRYLQFLEASVSIAQMYGLRMKDRAEPHSTPSAGMSSLDEESTQILEHQADPQTEVADISTAIGSLPTELTATDYTMNMGSQAKALFLQFTQDGDVGVLQKSILLSKQALQLIPAAHPEHFVVLTNLGSGMQALYHQGGVHENLDEAITLFKRAAGSVPANHPLWIGSLDKLAGGLYAHYHCTSNPEDLRDAILLSKRALELRSPEDPDLCVTLNNLATGLLAQFEQEGNSQILQEAISLSMQALKLTLQLPIHRVASLSNLSVGFHLRFEAEGKLQDLENAISFSRQTLQFRTAPHPERYMNLNELANQLLTRFEHQGRVSDLNEAISLHSEALELTPPPHPAHTISANNLANSLLIRAEAEGSGNSRDIDKAISIYKQILQLTTLPQNRIDPLNNLAGGLVARFDQQGNIQDLEEAILLYKQALELTPISHSTRPQSLAVLARMHLNMFELRGNPQHLDETISLSKQALELTPPPHRHRVPNLKNLSLGLQKRFEQRGDAHDLDEAIAVDKQVLELETEPDSDRVQSLDVLSQALLTRFYQQGHSQDLDEAITLCEEALHLSPKPDSDRADSLNNLASALFARFEQHGNVQDLNNSIALCKRAVELEHRSGQVQATTDHADHATALPKRSQQLGSDSVIDDNISFLRQTLERMPIGHPSRAFLFNSLGLALQSRFDQQGEAQDLDDAITVHAQAIESTPKFEAIYVELLINLATELHMRYDHKKDLDDLFNAVLRFRGAIDMLSPSHPARPTTLINLAITLLAQFRSKGDEQDLNDAIAVSKEALTFEYPSHSVRAALVNTHANALLARFEQSGDVRDLDEAVSAHRSALKPRSPSDPVPFNSLHNLASVLFARFNERGDDKDIDEAISLQRQALELRPHTGSDNLPTLRSLAVILMTRFQRKNNVQDLDQAISLHRQALECVPAGDPSRVTSIINLSTALSSRFDRQGAFEDIDEAITLCRQAIDLVSPSYTFYASLHFNFAGMLSARFREQGSVSDFNEALATFEKTLTLLPANDPRRPSALCNFAKLHVVARQKLGQQASVELAVSLLSEATQSPVQSPARRWSCAVQWAQYADEHQHPSALEAFEVALAVSAELAAVGLGVQSHQGTIIERTDELARRAAQCAINAGDLGKAVEFLETGRSVFWSKALNLKTPIDQLHDVAPQLAADLRRIAAGFAQEPHRESNLLSNSQVWADSEGGTNALERLAAEWAEKVGQVRKLDGFEDFLRPKSLSTLQSAATERPVVYLVANDSSSDCLILASGHIHHIPLTTLPAHVLSELVRLVKIGISDPVVAPVLASEAEESGVSRERDDKRHPSSGDPLGSVLESLWNELVQPVIQSLGLKGLGRKTTLTWCPTGLFSFLPVHAAGRYADAVVECASQYLISSYTPTIGALLMPDHPPVTPFRMMIVVQSHSSPNAMEEMMNIEQHVNNDNNSLIKFGTSESPASVEAVASCLPQASIVHFACHGKQDPRKPLKSGLVIENEILTISRIMKEPLLAGSLAFLSACETATRDESVIDEAITVGASLMFGGFERVVATMWRNQDGPAIANAFYRELFSGVDGNPMTVPDTSKYAEALSIAVEELRSRGVEFRRWVPFIHMGK</sequence>
<feature type="transmembrane region" description="Helical" evidence="2">
    <location>
        <begin position="141"/>
        <end position="161"/>
    </location>
</feature>
<evidence type="ECO:0000256" key="1">
    <source>
        <dbReference type="SAM" id="MobiDB-lite"/>
    </source>
</evidence>
<evidence type="ECO:0000313" key="5">
    <source>
        <dbReference type="Proteomes" id="UP000284706"/>
    </source>
</evidence>
<reference evidence="4 5" key="1">
    <citation type="journal article" date="2018" name="Evol. Lett.">
        <title>Horizontal gene cluster transfer increased hallucinogenic mushroom diversity.</title>
        <authorList>
            <person name="Reynolds H.T."/>
            <person name="Vijayakumar V."/>
            <person name="Gluck-Thaler E."/>
            <person name="Korotkin H.B."/>
            <person name="Matheny P.B."/>
            <person name="Slot J.C."/>
        </authorList>
    </citation>
    <scope>NUCLEOTIDE SEQUENCE [LARGE SCALE GENOMIC DNA]</scope>
    <source>
        <strain evidence="4 5">SRW20</strain>
    </source>
</reference>
<keyword evidence="2" id="KW-0812">Transmembrane</keyword>
<comment type="caution">
    <text evidence="4">The sequence shown here is derived from an EMBL/GenBank/DDBJ whole genome shotgun (WGS) entry which is preliminary data.</text>
</comment>
<feature type="transmembrane region" description="Helical" evidence="2">
    <location>
        <begin position="114"/>
        <end position="135"/>
    </location>
</feature>
<feature type="domain" description="CHAT" evidence="3">
    <location>
        <begin position="1931"/>
        <end position="2208"/>
    </location>
</feature>
<dbReference type="InParanoid" id="A0A409Y3U7"/>
<evidence type="ECO:0000259" key="3">
    <source>
        <dbReference type="Pfam" id="PF12770"/>
    </source>
</evidence>
<feature type="transmembrane region" description="Helical" evidence="2">
    <location>
        <begin position="168"/>
        <end position="186"/>
    </location>
</feature>
<dbReference type="Gene3D" id="1.25.40.10">
    <property type="entry name" value="Tetratricopeptide repeat domain"/>
    <property type="match status" value="6"/>
</dbReference>
<feature type="transmembrane region" description="Helical" evidence="2">
    <location>
        <begin position="305"/>
        <end position="326"/>
    </location>
</feature>
<evidence type="ECO:0000256" key="2">
    <source>
        <dbReference type="SAM" id="Phobius"/>
    </source>
</evidence>
<evidence type="ECO:0000313" key="4">
    <source>
        <dbReference type="EMBL" id="PPQ97687.1"/>
    </source>
</evidence>
<protein>
    <recommendedName>
        <fullName evidence="3">CHAT domain-containing protein</fullName>
    </recommendedName>
</protein>
<dbReference type="STRING" id="231916.A0A409Y3U7"/>
<feature type="compositionally biased region" description="Basic and acidic residues" evidence="1">
    <location>
        <begin position="1911"/>
        <end position="1923"/>
    </location>
</feature>
<name>A0A409Y3U7_9AGAR</name>
<organism evidence="4 5">
    <name type="scientific">Gymnopilus dilepis</name>
    <dbReference type="NCBI Taxonomy" id="231916"/>
    <lineage>
        <taxon>Eukaryota</taxon>
        <taxon>Fungi</taxon>
        <taxon>Dikarya</taxon>
        <taxon>Basidiomycota</taxon>
        <taxon>Agaricomycotina</taxon>
        <taxon>Agaricomycetes</taxon>
        <taxon>Agaricomycetidae</taxon>
        <taxon>Agaricales</taxon>
        <taxon>Agaricineae</taxon>
        <taxon>Hymenogastraceae</taxon>
        <taxon>Gymnopilus</taxon>
    </lineage>
</organism>
<dbReference type="PANTHER" id="PTHR19959:SF119">
    <property type="entry name" value="FUNGAL LIPASE-LIKE DOMAIN-CONTAINING PROTEIN"/>
    <property type="match status" value="1"/>
</dbReference>
<dbReference type="EMBL" id="NHYE01001208">
    <property type="protein sequence ID" value="PPQ97687.1"/>
    <property type="molecule type" value="Genomic_DNA"/>
</dbReference>
<feature type="region of interest" description="Disordered" evidence="1">
    <location>
        <begin position="1907"/>
        <end position="1927"/>
    </location>
</feature>
<dbReference type="SUPFAM" id="SSF81901">
    <property type="entry name" value="HCP-like"/>
    <property type="match status" value="2"/>
</dbReference>
<dbReference type="Proteomes" id="UP000284706">
    <property type="component" value="Unassembled WGS sequence"/>
</dbReference>
<dbReference type="InterPro" id="IPR024983">
    <property type="entry name" value="CHAT_dom"/>
</dbReference>
<gene>
    <name evidence="4" type="ORF">CVT26_001870</name>
</gene>
<accession>A0A409Y3U7</accession>
<dbReference type="InterPro" id="IPR011990">
    <property type="entry name" value="TPR-like_helical_dom_sf"/>
</dbReference>
<dbReference type="OrthoDB" id="9991317at2759"/>
<keyword evidence="2" id="KW-0472">Membrane</keyword>
<dbReference type="SUPFAM" id="SSF48452">
    <property type="entry name" value="TPR-like"/>
    <property type="match status" value="2"/>
</dbReference>